<reference evidence="1" key="1">
    <citation type="journal article" date="2021" name="Proc. Natl. Acad. Sci. U.S.A.">
        <title>A Catalog of Tens of Thousands of Viruses from Human Metagenomes Reveals Hidden Associations with Chronic Diseases.</title>
        <authorList>
            <person name="Tisza M.J."/>
            <person name="Buck C.B."/>
        </authorList>
    </citation>
    <scope>NUCLEOTIDE SEQUENCE</scope>
    <source>
        <strain evidence="1">CtGns7</strain>
    </source>
</reference>
<accession>A0A8S5S9W1</accession>
<evidence type="ECO:0000313" key="1">
    <source>
        <dbReference type="EMBL" id="DAF47471.1"/>
    </source>
</evidence>
<proteinExistence type="predicted"/>
<protein>
    <submittedName>
        <fullName evidence="1">Uncharacterized protein</fullName>
    </submittedName>
</protein>
<name>A0A8S5S9W1_9VIRU</name>
<organism evidence="1">
    <name type="scientific">Phage sp. ctGns7</name>
    <dbReference type="NCBI Taxonomy" id="2828003"/>
    <lineage>
        <taxon>Viruses</taxon>
    </lineage>
</organism>
<dbReference type="EMBL" id="BK032555">
    <property type="protein sequence ID" value="DAF47471.1"/>
    <property type="molecule type" value="Genomic_DNA"/>
</dbReference>
<sequence length="82" mass="9625">MENCIRDKIDTQIDRLIAEIESRKYDEMYVSELKEVAECLSQIDNIFRSRVMYEKILPNLDCCCVPPTKVVEKTNDNFPFSS</sequence>